<dbReference type="InterPro" id="IPR006042">
    <property type="entry name" value="Xan_ur_permease"/>
</dbReference>
<evidence type="ECO:0000256" key="8">
    <source>
        <dbReference type="SAM" id="Phobius"/>
    </source>
</evidence>
<dbReference type="Pfam" id="PF00860">
    <property type="entry name" value="Xan_ur_permease"/>
    <property type="match status" value="1"/>
</dbReference>
<feature type="transmembrane region" description="Helical" evidence="8">
    <location>
        <begin position="133"/>
        <end position="155"/>
    </location>
</feature>
<evidence type="ECO:0000256" key="6">
    <source>
        <dbReference type="ARBA" id="ARBA00022989"/>
    </source>
</evidence>
<keyword evidence="6 8" id="KW-1133">Transmembrane helix</keyword>
<dbReference type="PANTHER" id="PTHR42810:SF4">
    <property type="entry name" value="URIC ACID TRANSPORTER UACT"/>
    <property type="match status" value="1"/>
</dbReference>
<comment type="caution">
    <text evidence="9">The sequence shown here is derived from an EMBL/GenBank/DDBJ whole genome shotgun (WGS) entry which is preliminary data.</text>
</comment>
<dbReference type="RefSeq" id="WP_067539783.1">
    <property type="nucleotide sequence ID" value="NZ_AP025567.1"/>
</dbReference>
<evidence type="ECO:0000313" key="9">
    <source>
        <dbReference type="EMBL" id="RHJ89474.1"/>
    </source>
</evidence>
<protein>
    <submittedName>
        <fullName evidence="9">Uracil-xanthine permease</fullName>
    </submittedName>
</protein>
<dbReference type="Proteomes" id="UP000284841">
    <property type="component" value="Unassembled WGS sequence"/>
</dbReference>
<feature type="transmembrane region" description="Helical" evidence="8">
    <location>
        <begin position="217"/>
        <end position="240"/>
    </location>
</feature>
<evidence type="ECO:0000256" key="3">
    <source>
        <dbReference type="ARBA" id="ARBA00022448"/>
    </source>
</evidence>
<proteinExistence type="inferred from homology"/>
<feature type="transmembrane region" description="Helical" evidence="8">
    <location>
        <begin position="161"/>
        <end position="178"/>
    </location>
</feature>
<sequence>MTNEDVNKHGIHDASKLGIPKMLILGLQHTFAMFGATVLVPILTGLSVATTLLMAGLGTLLFHFLTKGKVPAFLGSSFAFLGGYAAVAPMLADGTPNTEMLPYACGGVFAAGLVYVVMSAFIKAFGAKKVMRFFPPVVTGPIIISIGLILAPTAITNCKTNWLLALVALLTIIIFNIWGRGMAKIIPIILGVVISYVVAVVTGAVDLSAISEESWVGLPPIMIMKFDVSAIITIMPIALATMMEHIGDISAIGATTGNNYIANPGLHRTLLGDGLATCLSSAFGGPANTTYGENTGVLALTKIYDPAVIRIAACFAVLLSFVPKISFLISSIPAAIIGGVSLILYGMISAIGIRNVVENQVDFTKSRNTIIAALILVCALGFNSVGGISFTAFGAEITLSGLAIAAIVGIAANAILPGNDYEFKEEEGTIEKFHTFEI</sequence>
<feature type="transmembrane region" description="Helical" evidence="8">
    <location>
        <begin position="307"/>
        <end position="329"/>
    </location>
</feature>
<dbReference type="AlphaFoldDB" id="A0A415E6Y4"/>
<evidence type="ECO:0000313" key="10">
    <source>
        <dbReference type="Proteomes" id="UP000284841"/>
    </source>
</evidence>
<feature type="transmembrane region" description="Helical" evidence="8">
    <location>
        <begin position="70"/>
        <end position="88"/>
    </location>
</feature>
<keyword evidence="5 8" id="KW-0812">Transmembrane</keyword>
<keyword evidence="3" id="KW-0813">Transport</keyword>
<keyword evidence="7 8" id="KW-0472">Membrane</keyword>
<feature type="transmembrane region" description="Helical" evidence="8">
    <location>
        <begin position="31"/>
        <end position="58"/>
    </location>
</feature>
<keyword evidence="10" id="KW-1185">Reference proteome</keyword>
<evidence type="ECO:0000256" key="5">
    <source>
        <dbReference type="ARBA" id="ARBA00022692"/>
    </source>
</evidence>
<dbReference type="GeneID" id="83005140"/>
<dbReference type="GO" id="GO:0005886">
    <property type="term" value="C:plasma membrane"/>
    <property type="evidence" value="ECO:0007669"/>
    <property type="project" value="UniProtKB-SubCell"/>
</dbReference>
<evidence type="ECO:0000256" key="2">
    <source>
        <dbReference type="ARBA" id="ARBA00008821"/>
    </source>
</evidence>
<name>A0A415E6Y4_9FIRM</name>
<dbReference type="OrthoDB" id="9779092at2"/>
<dbReference type="GO" id="GO:0042907">
    <property type="term" value="F:xanthine transmembrane transporter activity"/>
    <property type="evidence" value="ECO:0007669"/>
    <property type="project" value="TreeGrafter"/>
</dbReference>
<organism evidence="9 10">
    <name type="scientific">Emergencia timonensis</name>
    <dbReference type="NCBI Taxonomy" id="1776384"/>
    <lineage>
        <taxon>Bacteria</taxon>
        <taxon>Bacillati</taxon>
        <taxon>Bacillota</taxon>
        <taxon>Clostridia</taxon>
        <taxon>Peptostreptococcales</taxon>
        <taxon>Anaerovoracaceae</taxon>
        <taxon>Emergencia</taxon>
    </lineage>
</organism>
<dbReference type="PANTHER" id="PTHR42810">
    <property type="entry name" value="PURINE PERMEASE C1399.01C-RELATED"/>
    <property type="match status" value="1"/>
</dbReference>
<dbReference type="STRING" id="1776384.GCA_900086585_02820"/>
<feature type="transmembrane region" description="Helical" evidence="8">
    <location>
        <begin position="185"/>
        <end position="205"/>
    </location>
</feature>
<gene>
    <name evidence="9" type="ORF">DW099_02555</name>
</gene>
<evidence type="ECO:0000256" key="7">
    <source>
        <dbReference type="ARBA" id="ARBA00023136"/>
    </source>
</evidence>
<comment type="subcellular location">
    <subcellularLocation>
        <location evidence="1">Cell membrane</location>
        <topology evidence="1">Multi-pass membrane protein</topology>
    </subcellularLocation>
</comment>
<evidence type="ECO:0000256" key="1">
    <source>
        <dbReference type="ARBA" id="ARBA00004651"/>
    </source>
</evidence>
<feature type="transmembrane region" description="Helical" evidence="8">
    <location>
        <begin position="100"/>
        <end position="121"/>
    </location>
</feature>
<dbReference type="EMBL" id="QRMS01000001">
    <property type="protein sequence ID" value="RHJ89474.1"/>
    <property type="molecule type" value="Genomic_DNA"/>
</dbReference>
<reference evidence="9 10" key="1">
    <citation type="submission" date="2018-08" db="EMBL/GenBank/DDBJ databases">
        <title>A genome reference for cultivated species of the human gut microbiota.</title>
        <authorList>
            <person name="Zou Y."/>
            <person name="Xue W."/>
            <person name="Luo G."/>
        </authorList>
    </citation>
    <scope>NUCLEOTIDE SEQUENCE [LARGE SCALE GENOMIC DNA]</scope>
    <source>
        <strain evidence="9 10">AM07-24</strain>
    </source>
</reference>
<evidence type="ECO:0000256" key="4">
    <source>
        <dbReference type="ARBA" id="ARBA00022475"/>
    </source>
</evidence>
<comment type="similarity">
    <text evidence="2">Belongs to the nucleobase:cation symporter-2 (NCS2) (TC 2.A.40) family.</text>
</comment>
<keyword evidence="4" id="KW-1003">Cell membrane</keyword>
<feature type="transmembrane region" description="Helical" evidence="8">
    <location>
        <begin position="335"/>
        <end position="357"/>
    </location>
</feature>
<accession>A0A415E6Y4</accession>
<dbReference type="InterPro" id="IPR006043">
    <property type="entry name" value="NCS2"/>
</dbReference>
<feature type="transmembrane region" description="Helical" evidence="8">
    <location>
        <begin position="369"/>
        <end position="391"/>
    </location>
</feature>
<dbReference type="NCBIfam" id="TIGR00801">
    <property type="entry name" value="ncs2"/>
    <property type="match status" value="1"/>
</dbReference>
<feature type="transmembrane region" description="Helical" evidence="8">
    <location>
        <begin position="397"/>
        <end position="416"/>
    </location>
</feature>